<feature type="non-terminal residue" evidence="2">
    <location>
        <position position="1"/>
    </location>
</feature>
<evidence type="ECO:0000313" key="2">
    <source>
        <dbReference type="EMBL" id="KIJ90920.1"/>
    </source>
</evidence>
<organism evidence="2 3">
    <name type="scientific">Laccaria amethystina LaAM-08-1</name>
    <dbReference type="NCBI Taxonomy" id="1095629"/>
    <lineage>
        <taxon>Eukaryota</taxon>
        <taxon>Fungi</taxon>
        <taxon>Dikarya</taxon>
        <taxon>Basidiomycota</taxon>
        <taxon>Agaricomycotina</taxon>
        <taxon>Agaricomycetes</taxon>
        <taxon>Agaricomycetidae</taxon>
        <taxon>Agaricales</taxon>
        <taxon>Agaricineae</taxon>
        <taxon>Hydnangiaceae</taxon>
        <taxon>Laccaria</taxon>
    </lineage>
</organism>
<keyword evidence="3" id="KW-1185">Reference proteome</keyword>
<reference evidence="2 3" key="1">
    <citation type="submission" date="2014-04" db="EMBL/GenBank/DDBJ databases">
        <authorList>
            <consortium name="DOE Joint Genome Institute"/>
            <person name="Kuo A."/>
            <person name="Kohler A."/>
            <person name="Nagy L.G."/>
            <person name="Floudas D."/>
            <person name="Copeland A."/>
            <person name="Barry K.W."/>
            <person name="Cichocki N."/>
            <person name="Veneault-Fourrey C."/>
            <person name="LaButti K."/>
            <person name="Lindquist E.A."/>
            <person name="Lipzen A."/>
            <person name="Lundell T."/>
            <person name="Morin E."/>
            <person name="Murat C."/>
            <person name="Sun H."/>
            <person name="Tunlid A."/>
            <person name="Henrissat B."/>
            <person name="Grigoriev I.V."/>
            <person name="Hibbett D.S."/>
            <person name="Martin F."/>
            <person name="Nordberg H.P."/>
            <person name="Cantor M.N."/>
            <person name="Hua S.X."/>
        </authorList>
    </citation>
    <scope>NUCLEOTIDE SEQUENCE [LARGE SCALE GENOMIC DNA]</scope>
    <source>
        <strain evidence="2 3">LaAM-08-1</strain>
    </source>
</reference>
<dbReference type="AlphaFoldDB" id="A0A0C9WM77"/>
<dbReference type="EMBL" id="KN839085">
    <property type="protein sequence ID" value="KIJ90920.1"/>
    <property type="molecule type" value="Genomic_DNA"/>
</dbReference>
<sequence length="83" mass="9483">STVLWQVELAAARFTTHLAGLPHPWFPLMLPIHRLFENPNVGPQRSSWKGGARCGDVRSRREVREEGGEVSSYSQVRWHSDIM</sequence>
<feature type="region of interest" description="Disordered" evidence="1">
    <location>
        <begin position="59"/>
        <end position="83"/>
    </location>
</feature>
<name>A0A0C9WM77_9AGAR</name>
<dbReference type="HOGENOM" id="CLU_2549167_0_0_1"/>
<proteinExistence type="predicted"/>
<dbReference type="Proteomes" id="UP000054477">
    <property type="component" value="Unassembled WGS sequence"/>
</dbReference>
<gene>
    <name evidence="2" type="ORF">K443DRAFT_14840</name>
</gene>
<accession>A0A0C9WM77</accession>
<reference evidence="3" key="2">
    <citation type="submission" date="2015-01" db="EMBL/GenBank/DDBJ databases">
        <title>Evolutionary Origins and Diversification of the Mycorrhizal Mutualists.</title>
        <authorList>
            <consortium name="DOE Joint Genome Institute"/>
            <consortium name="Mycorrhizal Genomics Consortium"/>
            <person name="Kohler A."/>
            <person name="Kuo A."/>
            <person name="Nagy L.G."/>
            <person name="Floudas D."/>
            <person name="Copeland A."/>
            <person name="Barry K.W."/>
            <person name="Cichocki N."/>
            <person name="Veneault-Fourrey C."/>
            <person name="LaButti K."/>
            <person name="Lindquist E.A."/>
            <person name="Lipzen A."/>
            <person name="Lundell T."/>
            <person name="Morin E."/>
            <person name="Murat C."/>
            <person name="Riley R."/>
            <person name="Ohm R."/>
            <person name="Sun H."/>
            <person name="Tunlid A."/>
            <person name="Henrissat B."/>
            <person name="Grigoriev I.V."/>
            <person name="Hibbett D.S."/>
            <person name="Martin F."/>
        </authorList>
    </citation>
    <scope>NUCLEOTIDE SEQUENCE [LARGE SCALE GENOMIC DNA]</scope>
    <source>
        <strain evidence="3">LaAM-08-1</strain>
    </source>
</reference>
<evidence type="ECO:0000256" key="1">
    <source>
        <dbReference type="SAM" id="MobiDB-lite"/>
    </source>
</evidence>
<evidence type="ECO:0000313" key="3">
    <source>
        <dbReference type="Proteomes" id="UP000054477"/>
    </source>
</evidence>
<protein>
    <submittedName>
        <fullName evidence="2">Uncharacterized protein</fullName>
    </submittedName>
</protein>